<proteinExistence type="predicted"/>
<organism evidence="1 2">
    <name type="scientific">Zasmidium cellare</name>
    <name type="common">Wine cellar mold</name>
    <name type="synonym">Racodium cellare</name>
    <dbReference type="NCBI Taxonomy" id="395010"/>
    <lineage>
        <taxon>Eukaryota</taxon>
        <taxon>Fungi</taxon>
        <taxon>Dikarya</taxon>
        <taxon>Ascomycota</taxon>
        <taxon>Pezizomycotina</taxon>
        <taxon>Dothideomycetes</taxon>
        <taxon>Dothideomycetidae</taxon>
        <taxon>Mycosphaerellales</taxon>
        <taxon>Mycosphaerellaceae</taxon>
        <taxon>Zasmidium</taxon>
    </lineage>
</organism>
<gene>
    <name evidence="1" type="ORF">PRZ48_012609</name>
</gene>
<keyword evidence="2" id="KW-1185">Reference proteome</keyword>
<comment type="caution">
    <text evidence="1">The sequence shown here is derived from an EMBL/GenBank/DDBJ whole genome shotgun (WGS) entry which is preliminary data.</text>
</comment>
<accession>A0ABR0E5D4</accession>
<reference evidence="1 2" key="1">
    <citation type="journal article" date="2023" name="G3 (Bethesda)">
        <title>A chromosome-level genome assembly of Zasmidium syzygii isolated from banana leaves.</title>
        <authorList>
            <person name="van Westerhoven A.C."/>
            <person name="Mehrabi R."/>
            <person name="Talebi R."/>
            <person name="Steentjes M.B.F."/>
            <person name="Corcolon B."/>
            <person name="Chong P.A."/>
            <person name="Kema G.H.J."/>
            <person name="Seidl M.F."/>
        </authorList>
    </citation>
    <scope>NUCLEOTIDE SEQUENCE [LARGE SCALE GENOMIC DNA]</scope>
    <source>
        <strain evidence="1 2">P124</strain>
    </source>
</reference>
<dbReference type="Proteomes" id="UP001305779">
    <property type="component" value="Unassembled WGS sequence"/>
</dbReference>
<name>A0ABR0E5D4_ZASCE</name>
<evidence type="ECO:0000313" key="1">
    <source>
        <dbReference type="EMBL" id="KAK4496629.1"/>
    </source>
</evidence>
<protein>
    <submittedName>
        <fullName evidence="1">Uncharacterized protein</fullName>
    </submittedName>
</protein>
<dbReference type="EMBL" id="JAXOVC010000010">
    <property type="protein sequence ID" value="KAK4496629.1"/>
    <property type="molecule type" value="Genomic_DNA"/>
</dbReference>
<evidence type="ECO:0000313" key="2">
    <source>
        <dbReference type="Proteomes" id="UP001305779"/>
    </source>
</evidence>
<sequence>MGDAFEMKPPGFNTYWRLEYPSSSIEQLHDQVESKTGHRLPENTTRLHLCEVLGRFERQALDYNKCTRDELCKFVLQRKLAGKEDVKWTKEQLVEVLETADEDRTFNFMGLSPELRCQVYAL</sequence>